<accession>L9KG04</accession>
<dbReference type="InParanoid" id="L9KG04"/>
<dbReference type="Proteomes" id="UP000011518">
    <property type="component" value="Unassembled WGS sequence"/>
</dbReference>
<dbReference type="STRING" id="246437.L9KG04"/>
<keyword evidence="3" id="KW-1185">Reference proteome</keyword>
<evidence type="ECO:0000313" key="2">
    <source>
        <dbReference type="EMBL" id="ELW61656.1"/>
    </source>
</evidence>
<gene>
    <name evidence="2" type="ORF">TREES_T100009144</name>
</gene>
<feature type="chain" id="PRO_5003999474" evidence="1">
    <location>
        <begin position="23"/>
        <end position="80"/>
    </location>
</feature>
<reference evidence="3" key="1">
    <citation type="submission" date="2012-07" db="EMBL/GenBank/DDBJ databases">
        <title>Genome of the Chinese tree shrew, a rising model animal genetically related to primates.</title>
        <authorList>
            <person name="Zhang G."/>
            <person name="Fan Y."/>
            <person name="Yao Y."/>
            <person name="Huang Z."/>
        </authorList>
    </citation>
    <scope>NUCLEOTIDE SEQUENCE [LARGE SCALE GENOMIC DNA]</scope>
</reference>
<keyword evidence="1" id="KW-0732">Signal</keyword>
<protein>
    <submittedName>
        <fullName evidence="2">Protein WFDC13</fullName>
    </submittedName>
</protein>
<dbReference type="EMBL" id="KB320863">
    <property type="protein sequence ID" value="ELW61656.1"/>
    <property type="molecule type" value="Genomic_DNA"/>
</dbReference>
<sequence length="80" mass="8891">MKHVLSLQFLLVLCLAPQLVPGSPKTRILKYILEPPPCRSEPENCDKFCTLPEDCQDGLQCCSAFCGIICTLNKPPKSKK</sequence>
<name>L9KG04_TUPCH</name>
<evidence type="ECO:0000313" key="3">
    <source>
        <dbReference type="Proteomes" id="UP000011518"/>
    </source>
</evidence>
<reference evidence="3" key="2">
    <citation type="journal article" date="2013" name="Nat. Commun.">
        <title>Genome of the Chinese tree shrew.</title>
        <authorList>
            <person name="Fan Y."/>
            <person name="Huang Z.Y."/>
            <person name="Cao C.C."/>
            <person name="Chen C.S."/>
            <person name="Chen Y.X."/>
            <person name="Fan D.D."/>
            <person name="He J."/>
            <person name="Hou H.L."/>
            <person name="Hu L."/>
            <person name="Hu X.T."/>
            <person name="Jiang X.T."/>
            <person name="Lai R."/>
            <person name="Lang Y.S."/>
            <person name="Liang B."/>
            <person name="Liao S.G."/>
            <person name="Mu D."/>
            <person name="Ma Y.Y."/>
            <person name="Niu Y.Y."/>
            <person name="Sun X.Q."/>
            <person name="Xia J.Q."/>
            <person name="Xiao J."/>
            <person name="Xiong Z.Q."/>
            <person name="Xu L."/>
            <person name="Yang L."/>
            <person name="Zhang Y."/>
            <person name="Zhao W."/>
            <person name="Zhao X.D."/>
            <person name="Zheng Y.T."/>
            <person name="Zhou J.M."/>
            <person name="Zhu Y.B."/>
            <person name="Zhang G.J."/>
            <person name="Wang J."/>
            <person name="Yao Y.G."/>
        </authorList>
    </citation>
    <scope>NUCLEOTIDE SEQUENCE [LARGE SCALE GENOMIC DNA]</scope>
</reference>
<evidence type="ECO:0000256" key="1">
    <source>
        <dbReference type="SAM" id="SignalP"/>
    </source>
</evidence>
<proteinExistence type="predicted"/>
<dbReference type="AlphaFoldDB" id="L9KG04"/>
<feature type="signal peptide" evidence="1">
    <location>
        <begin position="1"/>
        <end position="22"/>
    </location>
</feature>
<organism evidence="2 3">
    <name type="scientific">Tupaia chinensis</name>
    <name type="common">Chinese tree shrew</name>
    <name type="synonym">Tupaia belangeri chinensis</name>
    <dbReference type="NCBI Taxonomy" id="246437"/>
    <lineage>
        <taxon>Eukaryota</taxon>
        <taxon>Metazoa</taxon>
        <taxon>Chordata</taxon>
        <taxon>Craniata</taxon>
        <taxon>Vertebrata</taxon>
        <taxon>Euteleostomi</taxon>
        <taxon>Mammalia</taxon>
        <taxon>Eutheria</taxon>
        <taxon>Euarchontoglires</taxon>
        <taxon>Scandentia</taxon>
        <taxon>Tupaiidae</taxon>
        <taxon>Tupaia</taxon>
    </lineage>
</organism>
<dbReference type="eggNOG" id="KOG4295">
    <property type="taxonomic scope" value="Eukaryota"/>
</dbReference>